<reference evidence="3" key="1">
    <citation type="submission" date="2024-04" db="EMBL/GenBank/DDBJ databases">
        <title>Salinicola lusitanus LLJ914,a marine bacterium isolated from the Okinawa Trough.</title>
        <authorList>
            <person name="Li J."/>
        </authorList>
    </citation>
    <scope>NUCLEOTIDE SEQUENCE [LARGE SCALE GENOMIC DNA]</scope>
</reference>
<evidence type="ECO:0000313" key="3">
    <source>
        <dbReference type="Proteomes" id="UP001460270"/>
    </source>
</evidence>
<keyword evidence="3" id="KW-1185">Reference proteome</keyword>
<comment type="caution">
    <text evidence="2">The sequence shown here is derived from an EMBL/GenBank/DDBJ whole genome shotgun (WGS) entry which is preliminary data.</text>
</comment>
<proteinExistence type="predicted"/>
<gene>
    <name evidence="2" type="ORF">WMY93_032532</name>
</gene>
<protein>
    <submittedName>
        <fullName evidence="2">Uncharacterized protein</fullName>
    </submittedName>
</protein>
<feature type="region of interest" description="Disordered" evidence="1">
    <location>
        <begin position="1"/>
        <end position="64"/>
    </location>
</feature>
<sequence>MGLVQGYSKSGLRSGSGPRDHFVRTGQPFPHKIENGDVYQGKRGSHSSSAEAQEAGSRQQEAADKARNSWRRILLLILAITIHNIPGTKTEVKISREGLQ</sequence>
<dbReference type="Proteomes" id="UP001460270">
    <property type="component" value="Unassembled WGS sequence"/>
</dbReference>
<feature type="compositionally biased region" description="Polar residues" evidence="1">
    <location>
        <begin position="46"/>
        <end position="60"/>
    </location>
</feature>
<evidence type="ECO:0000256" key="1">
    <source>
        <dbReference type="SAM" id="MobiDB-lite"/>
    </source>
</evidence>
<evidence type="ECO:0000313" key="2">
    <source>
        <dbReference type="EMBL" id="KAK7880837.1"/>
    </source>
</evidence>
<dbReference type="AlphaFoldDB" id="A0AAW0ML32"/>
<organism evidence="2 3">
    <name type="scientific">Mugilogobius chulae</name>
    <name type="common">yellowstripe goby</name>
    <dbReference type="NCBI Taxonomy" id="88201"/>
    <lineage>
        <taxon>Eukaryota</taxon>
        <taxon>Metazoa</taxon>
        <taxon>Chordata</taxon>
        <taxon>Craniata</taxon>
        <taxon>Vertebrata</taxon>
        <taxon>Euteleostomi</taxon>
        <taxon>Actinopterygii</taxon>
        <taxon>Neopterygii</taxon>
        <taxon>Teleostei</taxon>
        <taxon>Neoteleostei</taxon>
        <taxon>Acanthomorphata</taxon>
        <taxon>Gobiaria</taxon>
        <taxon>Gobiiformes</taxon>
        <taxon>Gobioidei</taxon>
        <taxon>Gobiidae</taxon>
        <taxon>Gobionellinae</taxon>
        <taxon>Mugilogobius</taxon>
    </lineage>
</organism>
<accession>A0AAW0ML32</accession>
<dbReference type="EMBL" id="JBBPFD010000046">
    <property type="protein sequence ID" value="KAK7880837.1"/>
    <property type="molecule type" value="Genomic_DNA"/>
</dbReference>
<name>A0AAW0ML32_9GOBI</name>